<dbReference type="PANTHER" id="PTHR31272">
    <property type="entry name" value="CYTOCHROME C-TYPE BIOGENESIS PROTEIN HI_1454-RELATED"/>
    <property type="match status" value="1"/>
</dbReference>
<feature type="transmembrane region" description="Helical" evidence="1">
    <location>
        <begin position="12"/>
        <end position="38"/>
    </location>
</feature>
<name>A0ABP9R803_9GAMM</name>
<dbReference type="RefSeq" id="WP_051907486.1">
    <property type="nucleotide sequence ID" value="NZ_BAABKI010000011.1"/>
</dbReference>
<evidence type="ECO:0000256" key="1">
    <source>
        <dbReference type="SAM" id="Phobius"/>
    </source>
</evidence>
<reference evidence="3" key="1">
    <citation type="journal article" date="2019" name="Int. J. Syst. Evol. Microbiol.">
        <title>The Global Catalogue of Microorganisms (GCM) 10K type strain sequencing project: providing services to taxonomists for standard genome sequencing and annotation.</title>
        <authorList>
            <consortium name="The Broad Institute Genomics Platform"/>
            <consortium name="The Broad Institute Genome Sequencing Center for Infectious Disease"/>
            <person name="Wu L."/>
            <person name="Ma J."/>
        </authorList>
    </citation>
    <scope>NUCLEOTIDE SEQUENCE [LARGE SCALE GENOMIC DNA]</scope>
    <source>
        <strain evidence="3">JCM 18472</strain>
    </source>
</reference>
<sequence>MDAGSASALLTSASLIVAFFGGAIMLFAPCCITLMLPAYLGTVFKSRSKVIFLTSVFALGVASIILPIVLGARFLTSFLSAFHPYVFATGALLMIGVGVMTLYGKRLKMPFVSRLQSPRVTNAASAYALGVVSGISSACCAPVVLGALTLAAISPTLLQAGAVGLAYTFGIVFPLFVLGLFYKQGLWRKSQKLQKSQVRLGSLTVPLSNFLSFIVFTLAGVSFLILSLLGWNTASSFSSEFSIKLKSWVDVLAGAVEKVPFGEALFGLLLIALLVFLVRLVRRELKQPDDDESGKHV</sequence>
<dbReference type="PANTHER" id="PTHR31272:SF9">
    <property type="entry name" value="BLL1027 PROTEIN"/>
    <property type="match status" value="1"/>
</dbReference>
<feature type="transmembrane region" description="Helical" evidence="1">
    <location>
        <begin position="264"/>
        <end position="281"/>
    </location>
</feature>
<feature type="transmembrane region" description="Helical" evidence="1">
    <location>
        <begin position="124"/>
        <end position="153"/>
    </location>
</feature>
<keyword evidence="1" id="KW-0472">Membrane</keyword>
<dbReference type="InterPro" id="IPR051790">
    <property type="entry name" value="Cytochrome_c-biogenesis_DsbD"/>
</dbReference>
<comment type="caution">
    <text evidence="2">The sequence shown here is derived from an EMBL/GenBank/DDBJ whole genome shotgun (WGS) entry which is preliminary data.</text>
</comment>
<keyword evidence="1" id="KW-0812">Transmembrane</keyword>
<evidence type="ECO:0008006" key="4">
    <source>
        <dbReference type="Google" id="ProtNLM"/>
    </source>
</evidence>
<feature type="transmembrane region" description="Helical" evidence="1">
    <location>
        <begin position="203"/>
        <end position="231"/>
    </location>
</feature>
<keyword evidence="3" id="KW-1185">Reference proteome</keyword>
<protein>
    <recommendedName>
        <fullName evidence="4">Cytochrome c biogenesis protein CcdA</fullName>
    </recommendedName>
</protein>
<organism evidence="2 3">
    <name type="scientific">Modicisalibacter zincidurans</name>
    <dbReference type="NCBI Taxonomy" id="1178777"/>
    <lineage>
        <taxon>Bacteria</taxon>
        <taxon>Pseudomonadati</taxon>
        <taxon>Pseudomonadota</taxon>
        <taxon>Gammaproteobacteria</taxon>
        <taxon>Oceanospirillales</taxon>
        <taxon>Halomonadaceae</taxon>
        <taxon>Modicisalibacter</taxon>
    </lineage>
</organism>
<evidence type="ECO:0000313" key="2">
    <source>
        <dbReference type="EMBL" id="GAA5172600.1"/>
    </source>
</evidence>
<evidence type="ECO:0000313" key="3">
    <source>
        <dbReference type="Proteomes" id="UP001500074"/>
    </source>
</evidence>
<dbReference type="Proteomes" id="UP001500074">
    <property type="component" value="Unassembled WGS sequence"/>
</dbReference>
<gene>
    <name evidence="2" type="ORF">GCM10023342_09440</name>
</gene>
<feature type="transmembrane region" description="Helical" evidence="1">
    <location>
        <begin position="159"/>
        <end position="182"/>
    </location>
</feature>
<dbReference type="EMBL" id="BAABKI010000011">
    <property type="protein sequence ID" value="GAA5172600.1"/>
    <property type="molecule type" value="Genomic_DNA"/>
</dbReference>
<proteinExistence type="predicted"/>
<feature type="transmembrane region" description="Helical" evidence="1">
    <location>
        <begin position="82"/>
        <end position="103"/>
    </location>
</feature>
<feature type="transmembrane region" description="Helical" evidence="1">
    <location>
        <begin position="50"/>
        <end position="70"/>
    </location>
</feature>
<accession>A0ABP9R803</accession>
<keyword evidence="1" id="KW-1133">Transmembrane helix</keyword>